<evidence type="ECO:0000313" key="1">
    <source>
        <dbReference type="EMBL" id="OFE44489.1"/>
    </source>
</evidence>
<dbReference type="InterPro" id="IPR009367">
    <property type="entry name" value="Elm1-like"/>
</dbReference>
<name>A0A1E8E4L7_9GAMM</name>
<dbReference type="EMBL" id="MKQS01000002">
    <property type="protein sequence ID" value="OFE44489.1"/>
    <property type="molecule type" value="Genomic_DNA"/>
</dbReference>
<accession>A0A1E8E4L7</accession>
<reference evidence="1 2" key="1">
    <citation type="submission" date="2016-10" db="EMBL/GenBank/DDBJ databases">
        <title>Genome of airborne Acinetobacter sp. 5-2Ac02 in the hospital environment: Species near to Acinetobacter towneri.</title>
        <authorList>
            <person name="Barbosa B."/>
            <person name="Fernandez-Garcia L."/>
            <person name="Gato E."/>
            <person name="Leao R."/>
            <person name="Albano R."/>
            <person name="Fernandez B."/>
            <person name="Fernandez-Cuenca F."/>
            <person name="Marques E."/>
            <person name="Tomas M."/>
        </authorList>
    </citation>
    <scope>NUCLEOTIDE SEQUENCE [LARGE SCALE GENOMIC DNA]</scope>
    <source>
        <strain evidence="1 2">5-2Ac02</strain>
    </source>
</reference>
<dbReference type="AlphaFoldDB" id="A0A1E8E4L7"/>
<dbReference type="Pfam" id="PF06258">
    <property type="entry name" value="Mito_fiss_Elm1"/>
    <property type="match status" value="1"/>
</dbReference>
<comment type="caution">
    <text evidence="1">The sequence shown here is derived from an EMBL/GenBank/DDBJ whole genome shotgun (WGS) entry which is preliminary data.</text>
</comment>
<sequence length="322" mass="36834">MKSKPSLAVLLIHDQRAGHLNPSLGVYDNLETAYSTALYKTVTPTLKKWQISLLKKISWYPRLFDLFTALFFKKNYLNQNINCIICSGMPNLIYGIFVSRSLKVPLFYAGDLRKVNSKLVSCTITALPQNTLSDQVVLTTPPVKKEFFNMQHDQLDQTTALLVLGGATDEHPFTYRDFEKIISNFILFCRNNQLKGLITNSRRTPNLSAFLNKTDIPKNIQLHFIHTEKALSLIQLIQQATYIFVTEDSTSMLAETIQSGRFVSSIYCPKSILEPLNEKYLQAQLMQRQMLEDIFQYPNVRNTQDLNSSSPITQAFKRNLGY</sequence>
<evidence type="ECO:0000313" key="2">
    <source>
        <dbReference type="Proteomes" id="UP000186931"/>
    </source>
</evidence>
<dbReference type="STRING" id="202956.BJN41_08100"/>
<proteinExistence type="predicted"/>
<gene>
    <name evidence="1" type="ORF">BJN41_08100</name>
</gene>
<dbReference type="RefSeq" id="WP_070152747.1">
    <property type="nucleotide sequence ID" value="NZ_MKQS01000002.1"/>
</dbReference>
<evidence type="ECO:0008006" key="3">
    <source>
        <dbReference type="Google" id="ProtNLM"/>
    </source>
</evidence>
<dbReference type="Proteomes" id="UP000186931">
    <property type="component" value="Unassembled WGS sequence"/>
</dbReference>
<protein>
    <recommendedName>
        <fullName evidence="3">Nucleoside-diphosphate sugar epimerase</fullName>
    </recommendedName>
</protein>
<organism evidence="1 2">
    <name type="scientific">Acinetobacter towneri</name>
    <dbReference type="NCBI Taxonomy" id="202956"/>
    <lineage>
        <taxon>Bacteria</taxon>
        <taxon>Pseudomonadati</taxon>
        <taxon>Pseudomonadota</taxon>
        <taxon>Gammaproteobacteria</taxon>
        <taxon>Moraxellales</taxon>
        <taxon>Moraxellaceae</taxon>
        <taxon>Acinetobacter</taxon>
    </lineage>
</organism>